<dbReference type="InterPro" id="IPR050177">
    <property type="entry name" value="Lipid_A_modif_metabolic_enz"/>
</dbReference>
<dbReference type="Proteomes" id="UP000616724">
    <property type="component" value="Unassembled WGS sequence"/>
</dbReference>
<feature type="domain" description="NAD-dependent epimerase/dehydratase" evidence="2">
    <location>
        <begin position="4"/>
        <end position="238"/>
    </location>
</feature>
<comment type="caution">
    <text evidence="3">The sequence shown here is derived from an EMBL/GenBank/DDBJ whole genome shotgun (WGS) entry which is preliminary data.</text>
</comment>
<dbReference type="EMBL" id="BOOH01000016">
    <property type="protein sequence ID" value="GIH75477.1"/>
    <property type="molecule type" value="Genomic_DNA"/>
</dbReference>
<evidence type="ECO:0000256" key="1">
    <source>
        <dbReference type="SAM" id="MobiDB-lite"/>
    </source>
</evidence>
<organism evidence="3 4">
    <name type="scientific">Planobispora longispora</name>
    <dbReference type="NCBI Taxonomy" id="28887"/>
    <lineage>
        <taxon>Bacteria</taxon>
        <taxon>Bacillati</taxon>
        <taxon>Actinomycetota</taxon>
        <taxon>Actinomycetes</taxon>
        <taxon>Streptosporangiales</taxon>
        <taxon>Streptosporangiaceae</taxon>
        <taxon>Planobispora</taxon>
    </lineage>
</organism>
<name>A0A8J3RKI0_9ACTN</name>
<dbReference type="PANTHER" id="PTHR43245:SF13">
    <property type="entry name" value="UDP-D-APIOSE_UDP-D-XYLOSE SYNTHASE 2"/>
    <property type="match status" value="1"/>
</dbReference>
<proteinExistence type="predicted"/>
<dbReference type="AlphaFoldDB" id="A0A8J3RKI0"/>
<feature type="region of interest" description="Disordered" evidence="1">
    <location>
        <begin position="317"/>
        <end position="355"/>
    </location>
</feature>
<dbReference type="PANTHER" id="PTHR43245">
    <property type="entry name" value="BIFUNCTIONAL POLYMYXIN RESISTANCE PROTEIN ARNA"/>
    <property type="match status" value="1"/>
</dbReference>
<dbReference type="Gene3D" id="3.40.50.720">
    <property type="entry name" value="NAD(P)-binding Rossmann-like Domain"/>
    <property type="match status" value="1"/>
</dbReference>
<sequence>MARVVVTGGCGFLGSHLVDELVRRGDEVVVFDGGAPPGGSPSPAVRYVSGDIRDAAQLAEAVTGGVDIVYHLAAVVGVDRYLASPVDVIDINLLGTRNVLDLCAGVGAKVVVASTSEVFGKNPAVPWREDDDRVLGSTAVDRWCYSSSKALGEHLTFAFVRDRGLRAAVVRYFNVYGPRQRPAFVVSRSIHRALNGQPQVVYDDGGQTRCFTFVRDAIDATITVGASEAADGECFNVGSSVETTVAELSAMVAELTGTGAAVPVRTREHLGDRYQDLRRRVPDTAKIRRMLGWRCTTDLREGLARTIEWARRNPWWLAQPDSGVGPGDAGPGGTGTDGERPGAGSGDRPSVTTTV</sequence>
<dbReference type="SUPFAM" id="SSF51735">
    <property type="entry name" value="NAD(P)-binding Rossmann-fold domains"/>
    <property type="match status" value="1"/>
</dbReference>
<protein>
    <submittedName>
        <fullName evidence="3">UDP-glucose 4-epimerase</fullName>
    </submittedName>
</protein>
<gene>
    <name evidence="3" type="ORF">Plo01_19060</name>
</gene>
<keyword evidence="4" id="KW-1185">Reference proteome</keyword>
<accession>A0A8J3RKI0</accession>
<dbReference type="RefSeq" id="WP_203890142.1">
    <property type="nucleotide sequence ID" value="NZ_BOOH01000016.1"/>
</dbReference>
<reference evidence="3 4" key="1">
    <citation type="submission" date="2021-01" db="EMBL/GenBank/DDBJ databases">
        <title>Whole genome shotgun sequence of Planobispora longispora NBRC 13918.</title>
        <authorList>
            <person name="Komaki H."/>
            <person name="Tamura T."/>
        </authorList>
    </citation>
    <scope>NUCLEOTIDE SEQUENCE [LARGE SCALE GENOMIC DNA]</scope>
    <source>
        <strain evidence="3 4">NBRC 13918</strain>
    </source>
</reference>
<dbReference type="InterPro" id="IPR001509">
    <property type="entry name" value="Epimerase_deHydtase"/>
</dbReference>
<dbReference type="InterPro" id="IPR036291">
    <property type="entry name" value="NAD(P)-bd_dom_sf"/>
</dbReference>
<evidence type="ECO:0000313" key="4">
    <source>
        <dbReference type="Proteomes" id="UP000616724"/>
    </source>
</evidence>
<evidence type="ECO:0000259" key="2">
    <source>
        <dbReference type="Pfam" id="PF01370"/>
    </source>
</evidence>
<dbReference type="Pfam" id="PF01370">
    <property type="entry name" value="Epimerase"/>
    <property type="match status" value="1"/>
</dbReference>
<evidence type="ECO:0000313" key="3">
    <source>
        <dbReference type="EMBL" id="GIH75477.1"/>
    </source>
</evidence>
<feature type="compositionally biased region" description="Gly residues" evidence="1">
    <location>
        <begin position="324"/>
        <end position="345"/>
    </location>
</feature>